<feature type="domain" description="MOSC" evidence="4">
    <location>
        <begin position="17"/>
        <end position="142"/>
    </location>
</feature>
<evidence type="ECO:0000256" key="2">
    <source>
        <dbReference type="ARBA" id="ARBA00005046"/>
    </source>
</evidence>
<evidence type="ECO:0000313" key="6">
    <source>
        <dbReference type="Proteomes" id="UP000649345"/>
    </source>
</evidence>
<dbReference type="PANTHER" id="PTHR43764">
    <property type="entry name" value="MOLYBDENUM COFACTOR BIOSYNTHESIS"/>
    <property type="match status" value="1"/>
</dbReference>
<dbReference type="SMART" id="SM00852">
    <property type="entry name" value="MoCF_biosynth"/>
    <property type="match status" value="1"/>
</dbReference>
<proteinExistence type="predicted"/>
<sequence length="307" mass="33234">MGKIIAVNVSEKKGTQKKNVHSAKLIEDWGIENDAHAGKWHRQVSLLSYEKIEEFKAKGAPVDEGAFGENLIVQGIDLKHLPVGTRLQCGDVLLEVTQIGKQCHSGCEIYKIMGDCIMPREGIFSKVLKGGVISEGDGIHVVKRPMRAAVLTSSDSGYAGEREDLSGPAIKTMLEENGYEVVHTVLLPDDREMLAKEMARIADEHVAELLLTTGGTGFSPRDCMPEATMDIAERMVPGIPEAMRAYSMTITPRAMLSRAAACIRKSTLIINLPGSPKAVKESLGYILPSLEHGLEILTGEATNCAGK</sequence>
<dbReference type="GO" id="GO:0003824">
    <property type="term" value="F:catalytic activity"/>
    <property type="evidence" value="ECO:0007669"/>
    <property type="project" value="InterPro"/>
</dbReference>
<protein>
    <submittedName>
        <fullName evidence="5">Molybdenum cofactor biosynthesis protein</fullName>
    </submittedName>
</protein>
<dbReference type="SUPFAM" id="SSF53218">
    <property type="entry name" value="Molybdenum cofactor biosynthesis proteins"/>
    <property type="match status" value="1"/>
</dbReference>
<keyword evidence="6" id="KW-1185">Reference proteome</keyword>
<dbReference type="PROSITE" id="PS51340">
    <property type="entry name" value="MOSC"/>
    <property type="match status" value="1"/>
</dbReference>
<dbReference type="SUPFAM" id="SSF50800">
    <property type="entry name" value="PK beta-barrel domain-like"/>
    <property type="match status" value="1"/>
</dbReference>
<dbReference type="PROSITE" id="PS01078">
    <property type="entry name" value="MOCF_BIOSYNTHESIS_1"/>
    <property type="match status" value="1"/>
</dbReference>
<evidence type="ECO:0000259" key="4">
    <source>
        <dbReference type="PROSITE" id="PS51340"/>
    </source>
</evidence>
<dbReference type="GO" id="GO:0030151">
    <property type="term" value="F:molybdenum ion binding"/>
    <property type="evidence" value="ECO:0007669"/>
    <property type="project" value="InterPro"/>
</dbReference>
<gene>
    <name evidence="5" type="ORF">H8S44_06485</name>
</gene>
<evidence type="ECO:0000313" key="5">
    <source>
        <dbReference type="EMBL" id="MBC5659414.1"/>
    </source>
</evidence>
<organism evidence="5 6">
    <name type="scientific">Anaerosacchariphilus hominis</name>
    <dbReference type="NCBI Taxonomy" id="2763017"/>
    <lineage>
        <taxon>Bacteria</taxon>
        <taxon>Bacillati</taxon>
        <taxon>Bacillota</taxon>
        <taxon>Clostridia</taxon>
        <taxon>Lachnospirales</taxon>
        <taxon>Lachnospiraceae</taxon>
        <taxon>Anaerosacchariphilus</taxon>
    </lineage>
</organism>
<dbReference type="InterPro" id="IPR011037">
    <property type="entry name" value="Pyrv_Knase-like_insert_dom_sf"/>
</dbReference>
<dbReference type="EMBL" id="JACOOR010000003">
    <property type="protein sequence ID" value="MBC5659414.1"/>
    <property type="molecule type" value="Genomic_DNA"/>
</dbReference>
<name>A0A923LC06_9FIRM</name>
<dbReference type="Pfam" id="PF03473">
    <property type="entry name" value="MOSC"/>
    <property type="match status" value="1"/>
</dbReference>
<dbReference type="PANTHER" id="PTHR43764:SF1">
    <property type="entry name" value="MOLYBDOPTERIN MOLYBDOTRANSFERASE"/>
    <property type="match status" value="1"/>
</dbReference>
<evidence type="ECO:0000256" key="1">
    <source>
        <dbReference type="ARBA" id="ARBA00003487"/>
    </source>
</evidence>
<dbReference type="Proteomes" id="UP000649345">
    <property type="component" value="Unassembled WGS sequence"/>
</dbReference>
<dbReference type="InterPro" id="IPR051920">
    <property type="entry name" value="MPT_Adenylyltrnsfr/MoaC-Rel"/>
</dbReference>
<dbReference type="InterPro" id="IPR001453">
    <property type="entry name" value="MoaB/Mog_dom"/>
</dbReference>
<dbReference type="RefSeq" id="WP_186871776.1">
    <property type="nucleotide sequence ID" value="NZ_JACOOR010000003.1"/>
</dbReference>
<dbReference type="GO" id="GO:0030170">
    <property type="term" value="F:pyridoxal phosphate binding"/>
    <property type="evidence" value="ECO:0007669"/>
    <property type="project" value="InterPro"/>
</dbReference>
<accession>A0A923LC06</accession>
<dbReference type="Gene3D" id="3.40.980.10">
    <property type="entry name" value="MoaB/Mog-like domain"/>
    <property type="match status" value="1"/>
</dbReference>
<reference evidence="5" key="1">
    <citation type="submission" date="2020-08" db="EMBL/GenBank/DDBJ databases">
        <title>Genome public.</title>
        <authorList>
            <person name="Liu C."/>
            <person name="Sun Q."/>
        </authorList>
    </citation>
    <scope>NUCLEOTIDE SEQUENCE</scope>
    <source>
        <strain evidence="5">NSJ-68</strain>
    </source>
</reference>
<comment type="function">
    <text evidence="1">May be involved in the biosynthesis of molybdopterin.</text>
</comment>
<dbReference type="InterPro" id="IPR008284">
    <property type="entry name" value="MoCF_biosynth_CS"/>
</dbReference>
<dbReference type="InterPro" id="IPR036425">
    <property type="entry name" value="MoaB/Mog-like_dom_sf"/>
</dbReference>
<comment type="pathway">
    <text evidence="2">Cofactor biosynthesis; molybdopterin biosynthesis.</text>
</comment>
<evidence type="ECO:0000256" key="3">
    <source>
        <dbReference type="ARBA" id="ARBA00023150"/>
    </source>
</evidence>
<dbReference type="GO" id="GO:0006777">
    <property type="term" value="P:Mo-molybdopterin cofactor biosynthetic process"/>
    <property type="evidence" value="ECO:0007669"/>
    <property type="project" value="UniProtKB-KW"/>
</dbReference>
<dbReference type="CDD" id="cd00886">
    <property type="entry name" value="MogA_MoaB"/>
    <property type="match status" value="1"/>
</dbReference>
<dbReference type="Pfam" id="PF00994">
    <property type="entry name" value="MoCF_biosynth"/>
    <property type="match status" value="1"/>
</dbReference>
<dbReference type="NCBIfam" id="TIGR00177">
    <property type="entry name" value="molyb_syn"/>
    <property type="match status" value="1"/>
</dbReference>
<comment type="caution">
    <text evidence="5">The sequence shown here is derived from an EMBL/GenBank/DDBJ whole genome shotgun (WGS) entry which is preliminary data.</text>
</comment>
<dbReference type="InterPro" id="IPR005302">
    <property type="entry name" value="MoCF_Sase_C"/>
</dbReference>
<dbReference type="AlphaFoldDB" id="A0A923LC06"/>
<keyword evidence="3" id="KW-0501">Molybdenum cofactor biosynthesis</keyword>
<dbReference type="Gene3D" id="2.40.33.20">
    <property type="entry name" value="PK beta-barrel domain-like"/>
    <property type="match status" value="1"/>
</dbReference>